<evidence type="ECO:0000313" key="1">
    <source>
        <dbReference type="EMBL" id="JAP35590.1"/>
    </source>
</evidence>
<dbReference type="AlphaFoldDB" id="A0A0V0IUA5"/>
<sequence length="91" mass="10714">MLLRLFKNVNGCMSDSPKIVYFWRIGHGCGIESEESVPLRFTYLTRPQKMPHQDMQRENNTCHGCRHWLQCCHNRSPSQDTCQIFSKLVSR</sequence>
<name>A0A0V0IUA5_SOLCH</name>
<organism evidence="1">
    <name type="scientific">Solanum chacoense</name>
    <name type="common">Chaco potato</name>
    <dbReference type="NCBI Taxonomy" id="4108"/>
    <lineage>
        <taxon>Eukaryota</taxon>
        <taxon>Viridiplantae</taxon>
        <taxon>Streptophyta</taxon>
        <taxon>Embryophyta</taxon>
        <taxon>Tracheophyta</taxon>
        <taxon>Spermatophyta</taxon>
        <taxon>Magnoliopsida</taxon>
        <taxon>eudicotyledons</taxon>
        <taxon>Gunneridae</taxon>
        <taxon>Pentapetalae</taxon>
        <taxon>asterids</taxon>
        <taxon>lamiids</taxon>
        <taxon>Solanales</taxon>
        <taxon>Solanaceae</taxon>
        <taxon>Solanoideae</taxon>
        <taxon>Solaneae</taxon>
        <taxon>Solanum</taxon>
    </lineage>
</organism>
<proteinExistence type="predicted"/>
<dbReference type="EMBL" id="GEDG01002806">
    <property type="protein sequence ID" value="JAP35590.1"/>
    <property type="molecule type" value="Transcribed_RNA"/>
</dbReference>
<reference evidence="1" key="1">
    <citation type="submission" date="2015-12" db="EMBL/GenBank/DDBJ databases">
        <title>Gene expression during late stages of embryo sac development: a critical building block for successful pollen-pistil interactions.</title>
        <authorList>
            <person name="Liu Y."/>
            <person name="Joly V."/>
            <person name="Sabar M."/>
            <person name="Matton D.P."/>
        </authorList>
    </citation>
    <scope>NUCLEOTIDE SEQUENCE</scope>
</reference>
<protein>
    <submittedName>
        <fullName evidence="1">Putative ovule protein</fullName>
    </submittedName>
</protein>
<accession>A0A0V0IUA5</accession>